<gene>
    <name evidence="1" type="ORF">FH966_06040</name>
</gene>
<dbReference type="AlphaFoldDB" id="A0A549YHF4"/>
<comment type="caution">
    <text evidence="1">The sequence shown here is derived from an EMBL/GenBank/DDBJ whole genome shotgun (WGS) entry which is preliminary data.</text>
</comment>
<sequence length="108" mass="13332">MFEFIAIVAAALLLLMYRDDKKYRTVYSGSESNLSEANEYYWLLKHKKIPIKYQIPYNWKNFYQFGYKESPVYIKVSEDYVEEAREVMMYHRIEKMKMQRNIEFERNK</sequence>
<dbReference type="RefSeq" id="WP_142790456.1">
    <property type="nucleotide sequence ID" value="NZ_VJMZ01000001.1"/>
</dbReference>
<dbReference type="Proteomes" id="UP000319280">
    <property type="component" value="Unassembled WGS sequence"/>
</dbReference>
<reference evidence="1 2" key="1">
    <citation type="submission" date="2019-07" db="EMBL/GenBank/DDBJ databases">
        <title>Genomic analysis of Lentibacillus sp. NKC851-2.</title>
        <authorList>
            <person name="Oh Y.J."/>
        </authorList>
    </citation>
    <scope>NUCLEOTIDE SEQUENCE [LARGE SCALE GENOMIC DNA]</scope>
    <source>
        <strain evidence="1 2">NKC851-2</strain>
    </source>
</reference>
<protein>
    <recommendedName>
        <fullName evidence="3">DUF2007 domain-containing protein</fullName>
    </recommendedName>
</protein>
<accession>A0A549YHF4</accession>
<organism evidence="1 2">
    <name type="scientific">Lentibacillus cibarius</name>
    <dbReference type="NCBI Taxonomy" id="2583219"/>
    <lineage>
        <taxon>Bacteria</taxon>
        <taxon>Bacillati</taxon>
        <taxon>Bacillota</taxon>
        <taxon>Bacilli</taxon>
        <taxon>Bacillales</taxon>
        <taxon>Bacillaceae</taxon>
        <taxon>Lentibacillus</taxon>
    </lineage>
</organism>
<name>A0A549YHF4_9BACI</name>
<dbReference type="EMBL" id="VJMZ01000001">
    <property type="protein sequence ID" value="TRM11304.1"/>
    <property type="molecule type" value="Genomic_DNA"/>
</dbReference>
<evidence type="ECO:0000313" key="2">
    <source>
        <dbReference type="Proteomes" id="UP000319280"/>
    </source>
</evidence>
<evidence type="ECO:0000313" key="1">
    <source>
        <dbReference type="EMBL" id="TRM11304.1"/>
    </source>
</evidence>
<evidence type="ECO:0008006" key="3">
    <source>
        <dbReference type="Google" id="ProtNLM"/>
    </source>
</evidence>
<proteinExistence type="predicted"/>
<keyword evidence="2" id="KW-1185">Reference proteome</keyword>